<dbReference type="EMBL" id="CP006664">
    <property type="protein sequence ID" value="AIJ07398.1"/>
    <property type="molecule type" value="Genomic_DNA"/>
</dbReference>
<feature type="transmembrane region" description="Helical" evidence="1">
    <location>
        <begin position="17"/>
        <end position="37"/>
    </location>
</feature>
<evidence type="ECO:0000256" key="1">
    <source>
        <dbReference type="SAM" id="Phobius"/>
    </source>
</evidence>
<keyword evidence="1" id="KW-1133">Transmembrane helix</keyword>
<proteinExistence type="predicted"/>
<accession>A0A076LKX8</accession>
<reference evidence="2 3" key="1">
    <citation type="journal article" date="2012" name="PLoS ONE">
        <title>Edwardsiella comparative phylogenomics reveal the new intra/inter-species taxonomic relationships, virulence evolution and niche adaptation mechanisms.</title>
        <authorList>
            <person name="Yang M."/>
            <person name="Lv Y."/>
            <person name="Xiao J."/>
            <person name="Wu H."/>
            <person name="Zheng H."/>
            <person name="Liu Q."/>
            <person name="Zhang Y."/>
            <person name="Wang Q."/>
        </authorList>
    </citation>
    <scope>NUCLEOTIDE SEQUENCE [LARGE SCALE GENOMIC DNA]</scope>
    <source>
        <strain evidence="3">080813</strain>
    </source>
</reference>
<keyword evidence="1" id="KW-0472">Membrane</keyword>
<evidence type="ECO:0000313" key="2">
    <source>
        <dbReference type="EMBL" id="AIJ07398.1"/>
    </source>
</evidence>
<gene>
    <name evidence="2" type="ORF">ETEE_0931</name>
</gene>
<sequence>MIIDIIIKSIKINQLTFLSFAFFYFLKIECFFFLLSIRRMIIESYFLKIPIEYLPEHLLF</sequence>
<evidence type="ECO:0000313" key="3">
    <source>
        <dbReference type="Proteomes" id="UP000028681"/>
    </source>
</evidence>
<organism evidence="2 3">
    <name type="scientific">Edwardsiella anguillarum ET080813</name>
    <dbReference type="NCBI Taxonomy" id="667120"/>
    <lineage>
        <taxon>Bacteria</taxon>
        <taxon>Pseudomonadati</taxon>
        <taxon>Pseudomonadota</taxon>
        <taxon>Gammaproteobacteria</taxon>
        <taxon>Enterobacterales</taxon>
        <taxon>Hafniaceae</taxon>
        <taxon>Edwardsiella</taxon>
    </lineage>
</organism>
<dbReference type="Proteomes" id="UP000028681">
    <property type="component" value="Chromosome"/>
</dbReference>
<dbReference type="AlphaFoldDB" id="A0A076LKX8"/>
<keyword evidence="1" id="KW-0812">Transmembrane</keyword>
<name>A0A076LKX8_9GAMM</name>
<protein>
    <submittedName>
        <fullName evidence="2">Uncharacterized protein</fullName>
    </submittedName>
</protein>
<dbReference type="KEGG" id="ete:ETEE_0931"/>
<dbReference type="HOGENOM" id="CLU_2934049_0_0_6"/>